<name>A0A9Q4CBZ8_9CORY</name>
<dbReference type="Proteomes" id="UP001071478">
    <property type="component" value="Unassembled WGS sequence"/>
</dbReference>
<keyword evidence="5" id="KW-0997">Cell inner membrane</keyword>
<evidence type="ECO:0000256" key="4">
    <source>
        <dbReference type="ARBA" id="ARBA00022475"/>
    </source>
</evidence>
<organism evidence="11 12">
    <name type="scientific">Corynebacterium pygosceleis</name>
    <dbReference type="NCBI Taxonomy" id="2800406"/>
    <lineage>
        <taxon>Bacteria</taxon>
        <taxon>Bacillati</taxon>
        <taxon>Actinomycetota</taxon>
        <taxon>Actinomycetes</taxon>
        <taxon>Mycobacteriales</taxon>
        <taxon>Corynebacteriaceae</taxon>
        <taxon>Corynebacterium</taxon>
    </lineage>
</organism>
<dbReference type="InterPro" id="IPR047817">
    <property type="entry name" value="ABC2_TM_bact-type"/>
</dbReference>
<dbReference type="PANTHER" id="PTHR30413:SF8">
    <property type="entry name" value="TRANSPORT PERMEASE PROTEIN"/>
    <property type="match status" value="1"/>
</dbReference>
<feature type="transmembrane region" description="Helical" evidence="9">
    <location>
        <begin position="71"/>
        <end position="94"/>
    </location>
</feature>
<dbReference type="GO" id="GO:0005886">
    <property type="term" value="C:plasma membrane"/>
    <property type="evidence" value="ECO:0007669"/>
    <property type="project" value="UniProtKB-SubCell"/>
</dbReference>
<feature type="transmembrane region" description="Helical" evidence="9">
    <location>
        <begin position="160"/>
        <end position="177"/>
    </location>
</feature>
<dbReference type="EMBL" id="JAPMKU010000007">
    <property type="protein sequence ID" value="MCX7469388.1"/>
    <property type="molecule type" value="Genomic_DNA"/>
</dbReference>
<evidence type="ECO:0000256" key="9">
    <source>
        <dbReference type="RuleBase" id="RU361157"/>
    </source>
</evidence>
<evidence type="ECO:0000256" key="2">
    <source>
        <dbReference type="ARBA" id="ARBA00007783"/>
    </source>
</evidence>
<feature type="transmembrane region" description="Helical" evidence="9">
    <location>
        <begin position="184"/>
        <end position="208"/>
    </location>
</feature>
<dbReference type="RefSeq" id="WP_248168406.1">
    <property type="nucleotide sequence ID" value="NZ_JALNJA010000004.1"/>
</dbReference>
<feature type="domain" description="ABC transmembrane type-2" evidence="10">
    <location>
        <begin position="73"/>
        <end position="297"/>
    </location>
</feature>
<feature type="transmembrane region" description="Helical" evidence="9">
    <location>
        <begin position="275"/>
        <end position="295"/>
    </location>
</feature>
<dbReference type="GO" id="GO:0015920">
    <property type="term" value="P:lipopolysaccharide transport"/>
    <property type="evidence" value="ECO:0007669"/>
    <property type="project" value="TreeGrafter"/>
</dbReference>
<evidence type="ECO:0000256" key="3">
    <source>
        <dbReference type="ARBA" id="ARBA00022448"/>
    </source>
</evidence>
<gene>
    <name evidence="11" type="ORF">OS129_10975</name>
</gene>
<evidence type="ECO:0000256" key="7">
    <source>
        <dbReference type="ARBA" id="ARBA00022989"/>
    </source>
</evidence>
<accession>A0A9Q4CBZ8</accession>
<dbReference type="GO" id="GO:0140359">
    <property type="term" value="F:ABC-type transporter activity"/>
    <property type="evidence" value="ECO:0007669"/>
    <property type="project" value="InterPro"/>
</dbReference>
<comment type="caution">
    <text evidence="11">The sequence shown here is derived from an EMBL/GenBank/DDBJ whole genome shotgun (WGS) entry which is preliminary data.</text>
</comment>
<evidence type="ECO:0000256" key="8">
    <source>
        <dbReference type="ARBA" id="ARBA00023136"/>
    </source>
</evidence>
<keyword evidence="8 9" id="KW-0472">Membrane</keyword>
<evidence type="ECO:0000256" key="6">
    <source>
        <dbReference type="ARBA" id="ARBA00022692"/>
    </source>
</evidence>
<evidence type="ECO:0000256" key="5">
    <source>
        <dbReference type="ARBA" id="ARBA00022519"/>
    </source>
</evidence>
<evidence type="ECO:0000313" key="12">
    <source>
        <dbReference type="Proteomes" id="UP001071478"/>
    </source>
</evidence>
<dbReference type="AlphaFoldDB" id="A0A9Q4CBZ8"/>
<sequence length="305" mass="35321">MKHSINSGKRIAVQDLLERKYTSDRVSTSSRPLNPVVARPSPFEYAYQLWRRRYFILAEGRAKAFYSAKNMVLGNFWLVVNPLLNVAVYGVIFGLLLKTSRGIENFIPFLIVGVTYFSFLQRSIIGSIGLMRQQRNLIRAFAFPRAAIPLAFVVRRFLDSLPPVIVTSILILLITKGEILSLTWILFLPLFLLLYIFITGVVFLSSWITHIVPDLKPIIEVGVRFWFYGSGVFFSVDRFVTDPDILKIFQLNPGYMFLEAFREVLVYREIPQTSYWLILSAWSFFMVLVGFFCFWSREVEYSRGV</sequence>
<proteinExistence type="inferred from homology"/>
<keyword evidence="6 9" id="KW-0812">Transmembrane</keyword>
<dbReference type="Pfam" id="PF01061">
    <property type="entry name" value="ABC2_membrane"/>
    <property type="match status" value="1"/>
</dbReference>
<evidence type="ECO:0000256" key="1">
    <source>
        <dbReference type="ARBA" id="ARBA00004429"/>
    </source>
</evidence>
<evidence type="ECO:0000259" key="10">
    <source>
        <dbReference type="PROSITE" id="PS51012"/>
    </source>
</evidence>
<comment type="caution">
    <text evidence="9">Lacks conserved residue(s) required for the propagation of feature annotation.</text>
</comment>
<keyword evidence="3 9" id="KW-0813">Transport</keyword>
<evidence type="ECO:0000313" key="11">
    <source>
        <dbReference type="EMBL" id="MCX7469388.1"/>
    </source>
</evidence>
<comment type="subcellular location">
    <subcellularLocation>
        <location evidence="1">Cell inner membrane</location>
        <topology evidence="1">Multi-pass membrane protein</topology>
    </subcellularLocation>
    <subcellularLocation>
        <location evidence="9">Cell membrane</location>
        <topology evidence="9">Multi-pass membrane protein</topology>
    </subcellularLocation>
</comment>
<dbReference type="PANTHER" id="PTHR30413">
    <property type="entry name" value="INNER MEMBRANE TRANSPORT PERMEASE"/>
    <property type="match status" value="1"/>
</dbReference>
<comment type="similarity">
    <text evidence="2 9">Belongs to the ABC-2 integral membrane protein family.</text>
</comment>
<feature type="transmembrane region" description="Helical" evidence="9">
    <location>
        <begin position="106"/>
        <end position="125"/>
    </location>
</feature>
<keyword evidence="4 9" id="KW-1003">Cell membrane</keyword>
<keyword evidence="7 9" id="KW-1133">Transmembrane helix</keyword>
<dbReference type="PROSITE" id="PS51012">
    <property type="entry name" value="ABC_TM2"/>
    <property type="match status" value="1"/>
</dbReference>
<reference evidence="11" key="1">
    <citation type="submission" date="2022-11" db="EMBL/GenBank/DDBJ databases">
        <title>Corynebacterium sp. isolated from Penguins.</title>
        <authorList>
            <person name="Sedlar K."/>
            <person name="Svec P."/>
        </authorList>
    </citation>
    <scope>NUCLEOTIDE SEQUENCE</scope>
    <source>
        <strain evidence="11">P7374</strain>
    </source>
</reference>
<dbReference type="InterPro" id="IPR013525">
    <property type="entry name" value="ABC2_TM"/>
</dbReference>
<protein>
    <recommendedName>
        <fullName evidence="9">Transport permease protein</fullName>
    </recommendedName>
</protein>